<keyword evidence="10" id="KW-1185">Reference proteome</keyword>
<dbReference type="InterPro" id="IPR015421">
    <property type="entry name" value="PyrdxlP-dep_Trfase_major"/>
</dbReference>
<dbReference type="FunFam" id="3.40.640.10:FF:000046">
    <property type="entry name" value="Cystathionine gamma-lyase"/>
    <property type="match status" value="1"/>
</dbReference>
<dbReference type="SUPFAM" id="SSF53383">
    <property type="entry name" value="PLP-dependent transferases"/>
    <property type="match status" value="1"/>
</dbReference>
<dbReference type="Pfam" id="PF01053">
    <property type="entry name" value="Cys_Met_Meta_PP"/>
    <property type="match status" value="1"/>
</dbReference>
<dbReference type="AlphaFoldDB" id="A0A4R2L1M8"/>
<comment type="caution">
    <text evidence="9">The sequence shown here is derived from an EMBL/GenBank/DDBJ whole genome shotgun (WGS) entry which is preliminary data.</text>
</comment>
<dbReference type="GO" id="GO:0030170">
    <property type="term" value="F:pyridoxal phosphate binding"/>
    <property type="evidence" value="ECO:0007669"/>
    <property type="project" value="InterPro"/>
</dbReference>
<evidence type="ECO:0000256" key="8">
    <source>
        <dbReference type="SAM" id="MobiDB-lite"/>
    </source>
</evidence>
<organism evidence="9 10">
    <name type="scientific">Plasticicumulans lactativorans</name>
    <dbReference type="NCBI Taxonomy" id="1133106"/>
    <lineage>
        <taxon>Bacteria</taxon>
        <taxon>Pseudomonadati</taxon>
        <taxon>Pseudomonadota</taxon>
        <taxon>Gammaproteobacteria</taxon>
        <taxon>Candidatus Competibacteraceae</taxon>
        <taxon>Plasticicumulans</taxon>
    </lineage>
</organism>
<dbReference type="RefSeq" id="WP_132544009.1">
    <property type="nucleotide sequence ID" value="NZ_SLWY01000015.1"/>
</dbReference>
<evidence type="ECO:0000256" key="1">
    <source>
        <dbReference type="ARBA" id="ARBA00001933"/>
    </source>
</evidence>
<comment type="similarity">
    <text evidence="2 7">Belongs to the trans-sulfuration enzymes family.</text>
</comment>
<dbReference type="InterPro" id="IPR015424">
    <property type="entry name" value="PyrdxlP-dep_Trfase"/>
</dbReference>
<dbReference type="PANTHER" id="PTHR43500">
    <property type="entry name" value="CYSTATHIONINE BETA-LYASE-RELATED"/>
    <property type="match status" value="1"/>
</dbReference>
<feature type="region of interest" description="Disordered" evidence="8">
    <location>
        <begin position="1"/>
        <end position="20"/>
    </location>
</feature>
<dbReference type="InterPro" id="IPR000277">
    <property type="entry name" value="Cys/Met-Metab_PyrdxlP-dep_enz"/>
</dbReference>
<reference evidence="9 10" key="1">
    <citation type="submission" date="2019-03" db="EMBL/GenBank/DDBJ databases">
        <title>Genomic Encyclopedia of Type Strains, Phase IV (KMG-IV): sequencing the most valuable type-strain genomes for metagenomic binning, comparative biology and taxonomic classification.</title>
        <authorList>
            <person name="Goeker M."/>
        </authorList>
    </citation>
    <scope>NUCLEOTIDE SEQUENCE [LARGE SCALE GENOMIC DNA]</scope>
    <source>
        <strain evidence="9 10">DSM 25287</strain>
    </source>
</reference>
<dbReference type="Proteomes" id="UP000295765">
    <property type="component" value="Unassembled WGS sequence"/>
</dbReference>
<dbReference type="PIRSF" id="PIRSF001434">
    <property type="entry name" value="CGS"/>
    <property type="match status" value="1"/>
</dbReference>
<evidence type="ECO:0000313" key="9">
    <source>
        <dbReference type="EMBL" id="TCO80354.1"/>
    </source>
</evidence>
<feature type="modified residue" description="N6-(pyridoxal phosphate)lysine" evidence="6">
    <location>
        <position position="201"/>
    </location>
</feature>
<name>A0A4R2L1M8_9GAMM</name>
<accession>A0A4R2L1M8</accession>
<gene>
    <name evidence="9" type="ORF">EV699_115132</name>
</gene>
<dbReference type="NCBIfam" id="TIGR01324">
    <property type="entry name" value="cysta_beta_ly_B"/>
    <property type="match status" value="1"/>
</dbReference>
<dbReference type="InterPro" id="IPR006233">
    <property type="entry name" value="Cys_b_lyase_bac"/>
</dbReference>
<evidence type="ECO:0000256" key="3">
    <source>
        <dbReference type="ARBA" id="ARBA00022898"/>
    </source>
</evidence>
<evidence type="ECO:0000313" key="10">
    <source>
        <dbReference type="Proteomes" id="UP000295765"/>
    </source>
</evidence>
<comment type="cofactor">
    <cofactor evidence="1 7">
        <name>pyridoxal 5'-phosphate</name>
        <dbReference type="ChEBI" id="CHEBI:597326"/>
    </cofactor>
</comment>
<keyword evidence="4 9" id="KW-0456">Lyase</keyword>
<dbReference type="OrthoDB" id="9805807at2"/>
<protein>
    <submittedName>
        <fullName evidence="9">Cystathionine beta-lyase</fullName>
    </submittedName>
</protein>
<evidence type="ECO:0000256" key="2">
    <source>
        <dbReference type="ARBA" id="ARBA00009077"/>
    </source>
</evidence>
<dbReference type="Gene3D" id="3.90.1150.10">
    <property type="entry name" value="Aspartate Aminotransferase, domain 1"/>
    <property type="match status" value="1"/>
</dbReference>
<dbReference type="EMBL" id="SLWY01000015">
    <property type="protein sequence ID" value="TCO80354.1"/>
    <property type="molecule type" value="Genomic_DNA"/>
</dbReference>
<sequence length="383" mass="40283">MHDDTLLSHTGTAGPEGHGLVNPPVARASTILFPSLDALEGRTPVRMTYGRHGTATHAALAEALTALEGGAGTLLVPSGLAACALALQALVRAGDHVLVADSVYAPTRVFCNEVLARFGVETTYYDPLIGAGIAGLLRPNTRLVFCESPGSQTFEVQDLPAIVAAAHAAGARVAVDNTWGAGYWHKPLALGADVSIQAVTKYIGGHSDLLMGALICNEATLGPLRAQLRWQGNNVSADDAALALRGLRTLGVRLRQHQAGGLAVAQWLRAQPQVARVLHPALPDDPGHALWRRDFSGACGLFGVELRRRHRAGLAALLEGLELFGMGYSWGGFESLIVPAHPLRSVRRWEGAGTLLRLHVGLEDPADLIADLAAGLARFDAAA</sequence>
<evidence type="ECO:0000256" key="6">
    <source>
        <dbReference type="PIRSR" id="PIRSR001434-2"/>
    </source>
</evidence>
<evidence type="ECO:0000256" key="4">
    <source>
        <dbReference type="ARBA" id="ARBA00023239"/>
    </source>
</evidence>
<keyword evidence="3 6" id="KW-0663">Pyridoxal phosphate</keyword>
<dbReference type="Gene3D" id="3.40.640.10">
    <property type="entry name" value="Type I PLP-dependent aspartate aminotransferase-like (Major domain)"/>
    <property type="match status" value="1"/>
</dbReference>
<dbReference type="GO" id="GO:0019450">
    <property type="term" value="P:L-cysteine catabolic process to pyruvate"/>
    <property type="evidence" value="ECO:0007669"/>
    <property type="project" value="TreeGrafter"/>
</dbReference>
<dbReference type="PANTHER" id="PTHR43500:SF1">
    <property type="entry name" value="CYSTATHIONINE BETA-LYASE-RELATED"/>
    <property type="match status" value="1"/>
</dbReference>
<proteinExistence type="inferred from homology"/>
<evidence type="ECO:0000256" key="5">
    <source>
        <dbReference type="ARBA" id="ARBA00047517"/>
    </source>
</evidence>
<dbReference type="InterPro" id="IPR015422">
    <property type="entry name" value="PyrdxlP-dep_Trfase_small"/>
</dbReference>
<evidence type="ECO:0000256" key="7">
    <source>
        <dbReference type="RuleBase" id="RU362118"/>
    </source>
</evidence>
<comment type="catalytic activity">
    <reaction evidence="5">
        <text>L,L-cystathionine + H2O = L-homocysteine + pyruvate + NH4(+)</text>
        <dbReference type="Rhea" id="RHEA:13965"/>
        <dbReference type="ChEBI" id="CHEBI:15361"/>
        <dbReference type="ChEBI" id="CHEBI:15377"/>
        <dbReference type="ChEBI" id="CHEBI:28938"/>
        <dbReference type="ChEBI" id="CHEBI:58161"/>
        <dbReference type="ChEBI" id="CHEBI:58199"/>
    </reaction>
</comment>
<dbReference type="GO" id="GO:0019346">
    <property type="term" value="P:transsulfuration"/>
    <property type="evidence" value="ECO:0007669"/>
    <property type="project" value="InterPro"/>
</dbReference>
<dbReference type="GO" id="GO:0047804">
    <property type="term" value="F:cysteine-S-conjugate beta-lyase activity"/>
    <property type="evidence" value="ECO:0007669"/>
    <property type="project" value="InterPro"/>
</dbReference>